<name>A0A6C0CAJ8_9ZZZZ</name>
<proteinExistence type="predicted"/>
<feature type="transmembrane region" description="Helical" evidence="1">
    <location>
        <begin position="119"/>
        <end position="137"/>
    </location>
</feature>
<keyword evidence="1" id="KW-0812">Transmembrane</keyword>
<protein>
    <submittedName>
        <fullName evidence="2">Uncharacterized protein</fullName>
    </submittedName>
</protein>
<keyword evidence="1" id="KW-1133">Transmembrane helix</keyword>
<dbReference type="AlphaFoldDB" id="A0A6C0CAJ8"/>
<evidence type="ECO:0000256" key="1">
    <source>
        <dbReference type="SAM" id="Phobius"/>
    </source>
</evidence>
<sequence length="541" mass="62598">MKKHSTKKGYTKKGYTKKIAKKIAKKIKKQNTYFGLGGAQLFPTNLSYWNTFFSDEEEAQLIALKNQLQAMIPPVGRHNIANNNICLAMKEILPTYYVPDKAEIEVVNGLTKYPNERNFYYYNTILCAAFILFALLANKMENQRDCNYKLIFKGGKAIQLVLGTILSVCEPTSYGHSVLSNLHRSSDIDVLLIPKPTSIYNTEEVKTLAINISELIKWFLDSDSTTLSFLTPDDKRNKNKTICKLAVMFGTIPYPFSDIDFGIITPQFAPSFSSSLLHQYRTTIFGLDVLFECQSITNLLNEKIYYYGYYSILKDNLEKARIITEENQKLIEEYEYYLIKFKKAIISLNNGLHLSINNKLAKAELLEENINYFLDKLLNYYPLITLDTLKKIFKDVYAVGAEKVTKLVLSKTKGQKPLVPPVPTKYPKSPTPIDNIDPTLLYEMPSQMPQLPPTSAMHNASAIVNSAMYNAPLMYGAPSMSMQQMQWQQQQWQQQQWQQQQWQQQQWQQWQWQQEQERLRLHAEWELQQQAQHSKGKSRKK</sequence>
<organism evidence="2">
    <name type="scientific">viral metagenome</name>
    <dbReference type="NCBI Taxonomy" id="1070528"/>
    <lineage>
        <taxon>unclassified sequences</taxon>
        <taxon>metagenomes</taxon>
        <taxon>organismal metagenomes</taxon>
    </lineage>
</organism>
<accession>A0A6C0CAJ8</accession>
<evidence type="ECO:0000313" key="2">
    <source>
        <dbReference type="EMBL" id="QHT01618.1"/>
    </source>
</evidence>
<keyword evidence="1" id="KW-0472">Membrane</keyword>
<dbReference type="EMBL" id="MN739379">
    <property type="protein sequence ID" value="QHT01618.1"/>
    <property type="molecule type" value="Genomic_DNA"/>
</dbReference>
<reference evidence="2" key="1">
    <citation type="journal article" date="2020" name="Nature">
        <title>Giant virus diversity and host interactions through global metagenomics.</title>
        <authorList>
            <person name="Schulz F."/>
            <person name="Roux S."/>
            <person name="Paez-Espino D."/>
            <person name="Jungbluth S."/>
            <person name="Walsh D.A."/>
            <person name="Denef V.J."/>
            <person name="McMahon K.D."/>
            <person name="Konstantinidis K.T."/>
            <person name="Eloe-Fadrosh E.A."/>
            <person name="Kyrpides N.C."/>
            <person name="Woyke T."/>
        </authorList>
    </citation>
    <scope>NUCLEOTIDE SEQUENCE</scope>
    <source>
        <strain evidence="2">GVMAG-M-3300020523-10</strain>
    </source>
</reference>